<dbReference type="EMBL" id="RXGA01000003">
    <property type="protein sequence ID" value="RWX73042.1"/>
    <property type="molecule type" value="Genomic_DNA"/>
</dbReference>
<reference evidence="2 3" key="1">
    <citation type="submission" date="2018-12" db="EMBL/GenBank/DDBJ databases">
        <title>The complete genome of the methanogenic archaea of the candidate phylum Verstraetearchaeota, obtained from the metagenome of underground thermal water.</title>
        <authorList>
            <person name="Kadnikov V.V."/>
            <person name="Mardanov A.V."/>
            <person name="Beletsky A.V."/>
            <person name="Karnachuk O.V."/>
            <person name="Ravin N.V."/>
        </authorList>
    </citation>
    <scope>NUCLEOTIDE SEQUENCE [LARGE SCALE GENOMIC DNA]</scope>
    <source>
        <strain evidence="2">Ch88</strain>
    </source>
</reference>
<protein>
    <submittedName>
        <fullName evidence="2">Metallopeptidase</fullName>
    </submittedName>
</protein>
<proteinExistence type="predicted"/>
<sequence>MPISYRPADDLEAMVREVVKKAGMSYIDPDRVLCFRSQGSRSKRVIARCYSLPKIWQMGLNTPAHYIIEVISERFDKLSYEEKVKVVIHELLHIPKTFGGGLRPHRGYVTNRAINEIYGRLISQK</sequence>
<dbReference type="Pfam" id="PF18894">
    <property type="entry name" value="PhageMetallopep"/>
    <property type="match status" value="1"/>
</dbReference>
<comment type="caution">
    <text evidence="2">The sequence shown here is derived from an EMBL/GenBank/DDBJ whole genome shotgun (WGS) entry which is preliminary data.</text>
</comment>
<evidence type="ECO:0000313" key="3">
    <source>
        <dbReference type="Proteomes" id="UP000288215"/>
    </source>
</evidence>
<name>A0A3S3VBT6_METS7</name>
<feature type="domain" description="Putative phage metallopeptidase" evidence="1">
    <location>
        <begin position="5"/>
        <end position="105"/>
    </location>
</feature>
<dbReference type="InterPro" id="IPR043998">
    <property type="entry name" value="Put_Metallopep"/>
</dbReference>
<dbReference type="Proteomes" id="UP000288215">
    <property type="component" value="Unassembled WGS sequence"/>
</dbReference>
<accession>A0A3S3VBT6</accession>
<dbReference type="AlphaFoldDB" id="A0A3S3VBT6"/>
<evidence type="ECO:0000259" key="1">
    <source>
        <dbReference type="Pfam" id="PF18894"/>
    </source>
</evidence>
<evidence type="ECO:0000313" key="2">
    <source>
        <dbReference type="EMBL" id="RWX73042.1"/>
    </source>
</evidence>
<organism evidence="2 3">
    <name type="scientific">Methanosuratincola subterraneus</name>
    <dbReference type="NCBI Taxonomy" id="2593994"/>
    <lineage>
        <taxon>Archaea</taxon>
        <taxon>Thermoproteota</taxon>
        <taxon>Methanosuratincolia</taxon>
        <taxon>Candidatus Methanomethylicales</taxon>
        <taxon>Candidatus Methanomethylicaceae</taxon>
        <taxon>Candidatus Methanosuratincola (ex Vanwonterghem et al. 2016)</taxon>
    </lineage>
</organism>
<gene>
    <name evidence="2" type="ORF">Metus_1016</name>
</gene>